<evidence type="ECO:0000256" key="1">
    <source>
        <dbReference type="ARBA" id="ARBA00001933"/>
    </source>
</evidence>
<dbReference type="AlphaFoldDB" id="A0A6J6INN7"/>
<dbReference type="FunFam" id="3.40.50.1100:FF:000002">
    <property type="entry name" value="Cysteine synthase"/>
    <property type="match status" value="1"/>
</dbReference>
<evidence type="ECO:0000256" key="5">
    <source>
        <dbReference type="ARBA" id="ARBA00022898"/>
    </source>
</evidence>
<comment type="similarity">
    <text evidence="2">Belongs to the cysteine synthase/cystathionine beta-synthase family.</text>
</comment>
<evidence type="ECO:0000256" key="3">
    <source>
        <dbReference type="ARBA" id="ARBA00022605"/>
    </source>
</evidence>
<dbReference type="EMBL" id="CAEZVB010000064">
    <property type="protein sequence ID" value="CAB4626085.1"/>
    <property type="molecule type" value="Genomic_DNA"/>
</dbReference>
<dbReference type="Gene3D" id="3.40.50.1100">
    <property type="match status" value="2"/>
</dbReference>
<protein>
    <submittedName>
        <fullName evidence="8">Unannotated protein</fullName>
    </submittedName>
</protein>
<proteinExistence type="inferred from homology"/>
<dbReference type="GO" id="GO:0016846">
    <property type="term" value="F:carbon-sulfur lyase activity"/>
    <property type="evidence" value="ECO:0007669"/>
    <property type="project" value="UniProtKB-ARBA"/>
</dbReference>
<dbReference type="InterPro" id="IPR005856">
    <property type="entry name" value="Cys_synth"/>
</dbReference>
<dbReference type="FunFam" id="3.40.50.1100:FF:000006">
    <property type="entry name" value="Cysteine synthase"/>
    <property type="match status" value="1"/>
</dbReference>
<evidence type="ECO:0000256" key="2">
    <source>
        <dbReference type="ARBA" id="ARBA00007103"/>
    </source>
</evidence>
<reference evidence="8" key="1">
    <citation type="submission" date="2020-05" db="EMBL/GenBank/DDBJ databases">
        <authorList>
            <person name="Chiriac C."/>
            <person name="Salcher M."/>
            <person name="Ghai R."/>
            <person name="Kavagutti S V."/>
        </authorList>
    </citation>
    <scope>NUCLEOTIDE SEQUENCE</scope>
</reference>
<gene>
    <name evidence="8" type="ORF">UFOPK1908_01178</name>
</gene>
<dbReference type="InterPro" id="IPR001216">
    <property type="entry name" value="P-phosphate_BS"/>
</dbReference>
<evidence type="ECO:0000259" key="7">
    <source>
        <dbReference type="Pfam" id="PF00291"/>
    </source>
</evidence>
<dbReference type="InterPro" id="IPR005859">
    <property type="entry name" value="CysK"/>
</dbReference>
<accession>A0A6J6INN7</accession>
<organism evidence="8">
    <name type="scientific">freshwater metagenome</name>
    <dbReference type="NCBI Taxonomy" id="449393"/>
    <lineage>
        <taxon>unclassified sequences</taxon>
        <taxon>metagenomes</taxon>
        <taxon>ecological metagenomes</taxon>
    </lineage>
</organism>
<dbReference type="PROSITE" id="PS00901">
    <property type="entry name" value="CYS_SYNTHASE"/>
    <property type="match status" value="1"/>
</dbReference>
<name>A0A6J6INN7_9ZZZZ</name>
<keyword evidence="3" id="KW-0028">Amino-acid biosynthesis</keyword>
<comment type="cofactor">
    <cofactor evidence="1">
        <name>pyridoxal 5'-phosphate</name>
        <dbReference type="ChEBI" id="CHEBI:597326"/>
    </cofactor>
</comment>
<evidence type="ECO:0000313" key="8">
    <source>
        <dbReference type="EMBL" id="CAB4626085.1"/>
    </source>
</evidence>
<feature type="domain" description="Tryptophan synthase beta chain-like PALP" evidence="7">
    <location>
        <begin position="49"/>
        <end position="335"/>
    </location>
</feature>
<evidence type="ECO:0000256" key="4">
    <source>
        <dbReference type="ARBA" id="ARBA00022679"/>
    </source>
</evidence>
<dbReference type="CDD" id="cd01561">
    <property type="entry name" value="CBS_like"/>
    <property type="match status" value="1"/>
</dbReference>
<dbReference type="NCBIfam" id="TIGR01136">
    <property type="entry name" value="cysKM"/>
    <property type="match status" value="1"/>
</dbReference>
<dbReference type="SUPFAM" id="SSF53686">
    <property type="entry name" value="Tryptophan synthase beta subunit-like PLP-dependent enzymes"/>
    <property type="match status" value="1"/>
</dbReference>
<keyword evidence="4" id="KW-0808">Transferase</keyword>
<sequence length="352" mass="36625">MVVGKFQSLGAGMGPIMVAKCKSSAFSLGLLRKLWWTGHDLPMRIANDITELIGNTPLVKIRNITDGANATVAAKLEFFNPGNSVKDRIGVAMIDAAQAAGLIGPNTVVVEPTSGNTGIALAMVCAARGIKIVLTMPETMSIERRMLLRGYGAELILTPGPEGMGGAIAKAKELADSDPKYFMPQQFENPANPAIHRATTAEEIWNDTDGKVDIVIAGVGTGGTITGIGQVLKERNPKVQVIAVEPAASPVLSGGAKGPHPLQGIGAGFVPGVLDTHVYDEVVKVEAEDAMKTARRAATEEGLLVGISSGAALWAAAEVAKRPENAGKLIVVIVPSFGERYLSTALFAGLGD</sequence>
<evidence type="ECO:0000256" key="6">
    <source>
        <dbReference type="ARBA" id="ARBA00023192"/>
    </source>
</evidence>
<dbReference type="InterPro" id="IPR001926">
    <property type="entry name" value="TrpB-like_PALP"/>
</dbReference>
<dbReference type="GO" id="GO:0006535">
    <property type="term" value="P:cysteine biosynthetic process from serine"/>
    <property type="evidence" value="ECO:0007669"/>
    <property type="project" value="InterPro"/>
</dbReference>
<dbReference type="PANTHER" id="PTHR10314">
    <property type="entry name" value="CYSTATHIONINE BETA-SYNTHASE"/>
    <property type="match status" value="1"/>
</dbReference>
<dbReference type="NCBIfam" id="TIGR01139">
    <property type="entry name" value="cysK"/>
    <property type="match status" value="1"/>
</dbReference>
<dbReference type="GO" id="GO:0004124">
    <property type="term" value="F:cysteine synthase activity"/>
    <property type="evidence" value="ECO:0007669"/>
    <property type="project" value="InterPro"/>
</dbReference>
<dbReference type="InterPro" id="IPR036052">
    <property type="entry name" value="TrpB-like_PALP_sf"/>
</dbReference>
<dbReference type="InterPro" id="IPR050214">
    <property type="entry name" value="Cys_Synth/Cystath_Beta-Synth"/>
</dbReference>
<dbReference type="Pfam" id="PF00291">
    <property type="entry name" value="PALP"/>
    <property type="match status" value="1"/>
</dbReference>
<keyword evidence="5" id="KW-0663">Pyridoxal phosphate</keyword>
<keyword evidence="6" id="KW-0198">Cysteine biosynthesis</keyword>